<dbReference type="EMBL" id="CAJVRC010000903">
    <property type="protein sequence ID" value="CAG8909671.1"/>
    <property type="molecule type" value="Genomic_DNA"/>
</dbReference>
<evidence type="ECO:0000313" key="2">
    <source>
        <dbReference type="Proteomes" id="UP001154252"/>
    </source>
</evidence>
<dbReference type="AlphaFoldDB" id="A0A9W4KPF4"/>
<dbReference type="GO" id="GO:0016491">
    <property type="term" value="F:oxidoreductase activity"/>
    <property type="evidence" value="ECO:0007669"/>
    <property type="project" value="InterPro"/>
</dbReference>
<dbReference type="Gene3D" id="3.40.605.10">
    <property type="entry name" value="Aldehyde Dehydrogenase, Chain A, domain 1"/>
    <property type="match status" value="1"/>
</dbReference>
<comment type="caution">
    <text evidence="1">The sequence shown here is derived from an EMBL/GenBank/DDBJ whole genome shotgun (WGS) entry which is preliminary data.</text>
</comment>
<sequence>MKQLSRMSTSQLPPQECIPKLGRFSSREEGEYLTQVADLMERHADELAYLGAVCNVKPVKLFCGYELPQAVNIFRCKVYPMANNLEGRGILI</sequence>
<accession>A0A9W4KPF4</accession>
<keyword evidence="2" id="KW-1185">Reference proteome</keyword>
<evidence type="ECO:0000313" key="1">
    <source>
        <dbReference type="EMBL" id="CAG8909671.1"/>
    </source>
</evidence>
<dbReference type="Proteomes" id="UP001154252">
    <property type="component" value="Unassembled WGS sequence"/>
</dbReference>
<reference evidence="1" key="1">
    <citation type="submission" date="2021-07" db="EMBL/GenBank/DDBJ databases">
        <authorList>
            <person name="Branca A.L. A."/>
        </authorList>
    </citation>
    <scope>NUCLEOTIDE SEQUENCE</scope>
</reference>
<name>A0A9W4KPF4_9EURO</name>
<dbReference type="InterPro" id="IPR016162">
    <property type="entry name" value="Ald_DH_N"/>
</dbReference>
<proteinExistence type="predicted"/>
<gene>
    <name evidence="1" type="ORF">PEGY_LOCUS10467</name>
</gene>
<protein>
    <submittedName>
        <fullName evidence="1">Uncharacterized protein</fullName>
    </submittedName>
</protein>
<organism evidence="1 2">
    <name type="scientific">Penicillium egyptiacum</name>
    <dbReference type="NCBI Taxonomy" id="1303716"/>
    <lineage>
        <taxon>Eukaryota</taxon>
        <taxon>Fungi</taxon>
        <taxon>Dikarya</taxon>
        <taxon>Ascomycota</taxon>
        <taxon>Pezizomycotina</taxon>
        <taxon>Eurotiomycetes</taxon>
        <taxon>Eurotiomycetidae</taxon>
        <taxon>Eurotiales</taxon>
        <taxon>Aspergillaceae</taxon>
        <taxon>Penicillium</taxon>
    </lineage>
</organism>